<reference evidence="1 2" key="1">
    <citation type="submission" date="2016-09" db="EMBL/GenBank/DDBJ databases">
        <title>The draft genome of Dichanthelium oligosanthes: A C3 panicoid grass species.</title>
        <authorList>
            <person name="Studer A.J."/>
            <person name="Schnable J.C."/>
            <person name="Brutnell T.P."/>
        </authorList>
    </citation>
    <scope>NUCLEOTIDE SEQUENCE [LARGE SCALE GENOMIC DNA]</scope>
    <source>
        <strain evidence="2">cv. Kellogg 1175</strain>
        <tissue evidence="1">Leaf</tissue>
    </source>
</reference>
<proteinExistence type="predicted"/>
<name>A0A1E5UU47_9POAL</name>
<protein>
    <submittedName>
        <fullName evidence="1">Uncharacterized protein</fullName>
    </submittedName>
</protein>
<gene>
    <name evidence="1" type="ORF">BAE44_0022575</name>
</gene>
<dbReference type="PANTHER" id="PTHR47150">
    <property type="entry name" value="OS12G0169200 PROTEIN"/>
    <property type="match status" value="1"/>
</dbReference>
<evidence type="ECO:0000313" key="1">
    <source>
        <dbReference type="EMBL" id="OEL16406.1"/>
    </source>
</evidence>
<comment type="caution">
    <text evidence="1">The sequence shown here is derived from an EMBL/GenBank/DDBJ whole genome shotgun (WGS) entry which is preliminary data.</text>
</comment>
<organism evidence="1 2">
    <name type="scientific">Dichanthelium oligosanthes</name>
    <dbReference type="NCBI Taxonomy" id="888268"/>
    <lineage>
        <taxon>Eukaryota</taxon>
        <taxon>Viridiplantae</taxon>
        <taxon>Streptophyta</taxon>
        <taxon>Embryophyta</taxon>
        <taxon>Tracheophyta</taxon>
        <taxon>Spermatophyta</taxon>
        <taxon>Magnoliopsida</taxon>
        <taxon>Liliopsida</taxon>
        <taxon>Poales</taxon>
        <taxon>Poaceae</taxon>
        <taxon>PACMAD clade</taxon>
        <taxon>Panicoideae</taxon>
        <taxon>Panicodae</taxon>
        <taxon>Paniceae</taxon>
        <taxon>Dichantheliinae</taxon>
        <taxon>Dichanthelium</taxon>
    </lineage>
</organism>
<dbReference type="AlphaFoldDB" id="A0A1E5UU47"/>
<evidence type="ECO:0000313" key="2">
    <source>
        <dbReference type="Proteomes" id="UP000095767"/>
    </source>
</evidence>
<keyword evidence="2" id="KW-1185">Reference proteome</keyword>
<accession>A0A1E5UU47</accession>
<dbReference type="STRING" id="888268.A0A1E5UU47"/>
<dbReference type="PANTHER" id="PTHR47150:SF6">
    <property type="entry name" value="OS01G0872900 PROTEIN"/>
    <property type="match status" value="1"/>
</dbReference>
<dbReference type="EMBL" id="LWDX02063148">
    <property type="protein sequence ID" value="OEL16406.1"/>
    <property type="molecule type" value="Genomic_DNA"/>
</dbReference>
<feature type="non-terminal residue" evidence="1">
    <location>
        <position position="1"/>
    </location>
</feature>
<sequence length="117" mass="13519">LHSLREDHKWLYVDYFCLNPVYGPHIFRRQRFRMSQSLFNHITDALSAKYRLFQQHPDVAGHLGSTPRQKVIVATRMLAYADSIDRVDTEVCMGASTINQSLKYFAWTIVATLAIST</sequence>
<dbReference type="Proteomes" id="UP000095767">
    <property type="component" value="Unassembled WGS sequence"/>
</dbReference>
<dbReference type="OrthoDB" id="901242at2759"/>